<dbReference type="Pfam" id="PF20434">
    <property type="entry name" value="BD-FAE"/>
    <property type="match status" value="1"/>
</dbReference>
<dbReference type="PANTHER" id="PTHR48081:SF33">
    <property type="entry name" value="KYNURENINE FORMAMIDASE"/>
    <property type="match status" value="1"/>
</dbReference>
<feature type="chain" id="PRO_5037411093" evidence="2">
    <location>
        <begin position="28"/>
        <end position="284"/>
    </location>
</feature>
<dbReference type="Gene3D" id="3.40.50.1820">
    <property type="entry name" value="alpha/beta hydrolase"/>
    <property type="match status" value="1"/>
</dbReference>
<dbReference type="SUPFAM" id="SSF53474">
    <property type="entry name" value="alpha/beta-Hydrolases"/>
    <property type="match status" value="1"/>
</dbReference>
<dbReference type="PROSITE" id="PS51257">
    <property type="entry name" value="PROKAR_LIPOPROTEIN"/>
    <property type="match status" value="1"/>
</dbReference>
<keyword evidence="1" id="KW-0378">Hydrolase</keyword>
<reference evidence="4" key="2">
    <citation type="submission" date="2020-09" db="EMBL/GenBank/DDBJ databases">
        <authorList>
            <person name="Sun Q."/>
            <person name="Kim S."/>
        </authorList>
    </citation>
    <scope>NUCLEOTIDE SEQUENCE</scope>
    <source>
        <strain evidence="4">KCTC 32296</strain>
    </source>
</reference>
<keyword evidence="5" id="KW-1185">Reference proteome</keyword>
<name>A0A918ULK2_9CAUL</name>
<protein>
    <submittedName>
        <fullName evidence="4">Carboxylesterase</fullName>
    </submittedName>
</protein>
<keyword evidence="2" id="KW-0732">Signal</keyword>
<reference evidence="4" key="1">
    <citation type="journal article" date="2014" name="Int. J. Syst. Evol. Microbiol.">
        <title>Complete genome sequence of Corynebacterium casei LMG S-19264T (=DSM 44701T), isolated from a smear-ripened cheese.</title>
        <authorList>
            <consortium name="US DOE Joint Genome Institute (JGI-PGF)"/>
            <person name="Walter F."/>
            <person name="Albersmeier A."/>
            <person name="Kalinowski J."/>
            <person name="Ruckert C."/>
        </authorList>
    </citation>
    <scope>NUCLEOTIDE SEQUENCE</scope>
    <source>
        <strain evidence="4">KCTC 32296</strain>
    </source>
</reference>
<dbReference type="RefSeq" id="WP_189484465.1">
    <property type="nucleotide sequence ID" value="NZ_BMZB01000001.1"/>
</dbReference>
<comment type="caution">
    <text evidence="4">The sequence shown here is derived from an EMBL/GenBank/DDBJ whole genome shotgun (WGS) entry which is preliminary data.</text>
</comment>
<dbReference type="Proteomes" id="UP000662572">
    <property type="component" value="Unassembled WGS sequence"/>
</dbReference>
<evidence type="ECO:0000256" key="2">
    <source>
        <dbReference type="SAM" id="SignalP"/>
    </source>
</evidence>
<sequence length="284" mass="31344">MNKRRFLSLIGLTGLATALAGCNTLSAFNTLTPKDADSERLSRDIAYGDGPRRSYDVYGPRKGARNLPVIVFFYGGGWNSGAKDDYAWMGRSLAALGYIVVVPDYRLVPQARYPDFLTDSAAAVRHVHTHIRDYGGDPEQLILMGHSAGAYNAMMLTLDPQYIPDIAIKAMIGLAGPYDFYPYDVDSTINAFGQWPRPQETQPINHVRKLDTHFLLIHSRADTIARVRNSEVMAQKLSASGNAVTLKLYDDISHQDTAAAFSVPFRNKAPVRKDVADFLTTTLG</sequence>
<proteinExistence type="predicted"/>
<evidence type="ECO:0000259" key="3">
    <source>
        <dbReference type="Pfam" id="PF20434"/>
    </source>
</evidence>
<dbReference type="EMBL" id="BMZB01000001">
    <property type="protein sequence ID" value="GGZ20569.1"/>
    <property type="molecule type" value="Genomic_DNA"/>
</dbReference>
<dbReference type="InterPro" id="IPR050300">
    <property type="entry name" value="GDXG_lipolytic_enzyme"/>
</dbReference>
<evidence type="ECO:0000313" key="4">
    <source>
        <dbReference type="EMBL" id="GGZ20569.1"/>
    </source>
</evidence>
<feature type="domain" description="BD-FAE-like" evidence="3">
    <location>
        <begin position="56"/>
        <end position="237"/>
    </location>
</feature>
<dbReference type="InterPro" id="IPR029058">
    <property type="entry name" value="AB_hydrolase_fold"/>
</dbReference>
<evidence type="ECO:0000313" key="5">
    <source>
        <dbReference type="Proteomes" id="UP000662572"/>
    </source>
</evidence>
<dbReference type="AlphaFoldDB" id="A0A918ULK2"/>
<dbReference type="GO" id="GO:0016787">
    <property type="term" value="F:hydrolase activity"/>
    <property type="evidence" value="ECO:0007669"/>
    <property type="project" value="UniProtKB-KW"/>
</dbReference>
<accession>A0A918ULK2</accession>
<dbReference type="PANTHER" id="PTHR48081">
    <property type="entry name" value="AB HYDROLASE SUPERFAMILY PROTEIN C4A8.06C"/>
    <property type="match status" value="1"/>
</dbReference>
<gene>
    <name evidence="4" type="ORF">GCM10011273_01450</name>
</gene>
<evidence type="ECO:0000256" key="1">
    <source>
        <dbReference type="ARBA" id="ARBA00022801"/>
    </source>
</evidence>
<feature type="signal peptide" evidence="2">
    <location>
        <begin position="1"/>
        <end position="27"/>
    </location>
</feature>
<organism evidence="4 5">
    <name type="scientific">Asticcacaulis endophyticus</name>
    <dbReference type="NCBI Taxonomy" id="1395890"/>
    <lineage>
        <taxon>Bacteria</taxon>
        <taxon>Pseudomonadati</taxon>
        <taxon>Pseudomonadota</taxon>
        <taxon>Alphaproteobacteria</taxon>
        <taxon>Caulobacterales</taxon>
        <taxon>Caulobacteraceae</taxon>
        <taxon>Asticcacaulis</taxon>
    </lineage>
</organism>
<dbReference type="InterPro" id="IPR049492">
    <property type="entry name" value="BD-FAE-like_dom"/>
</dbReference>